<evidence type="ECO:0000313" key="3">
    <source>
        <dbReference type="Proteomes" id="UP000266723"/>
    </source>
</evidence>
<dbReference type="InterPro" id="IPR011043">
    <property type="entry name" value="Gal_Oxase/kelch_b-propeller"/>
</dbReference>
<dbReference type="Gene3D" id="1.20.1280.50">
    <property type="match status" value="1"/>
</dbReference>
<accession>A0ABQ7C7U4</accession>
<reference evidence="2 3" key="1">
    <citation type="journal article" date="2020" name="BMC Genomics">
        <title>Intraspecific diversification of the crop wild relative Brassica cretica Lam. using demographic model selection.</title>
        <authorList>
            <person name="Kioukis A."/>
            <person name="Michalopoulou V.A."/>
            <person name="Briers L."/>
            <person name="Pirintsos S."/>
            <person name="Studholme D.J."/>
            <person name="Pavlidis P."/>
            <person name="Sarris P.F."/>
        </authorList>
    </citation>
    <scope>NUCLEOTIDE SEQUENCE [LARGE SCALE GENOMIC DNA]</scope>
    <source>
        <strain evidence="3">cv. PFS-1207/04</strain>
    </source>
</reference>
<dbReference type="SUPFAM" id="SSF81383">
    <property type="entry name" value="F-box domain"/>
    <property type="match status" value="1"/>
</dbReference>
<dbReference type="EMBL" id="QGKV02000832">
    <property type="protein sequence ID" value="KAF3547202.1"/>
    <property type="molecule type" value="Genomic_DNA"/>
</dbReference>
<organism evidence="2 3">
    <name type="scientific">Brassica cretica</name>
    <name type="common">Mustard</name>
    <dbReference type="NCBI Taxonomy" id="69181"/>
    <lineage>
        <taxon>Eukaryota</taxon>
        <taxon>Viridiplantae</taxon>
        <taxon>Streptophyta</taxon>
        <taxon>Embryophyta</taxon>
        <taxon>Tracheophyta</taxon>
        <taxon>Spermatophyta</taxon>
        <taxon>Magnoliopsida</taxon>
        <taxon>eudicotyledons</taxon>
        <taxon>Gunneridae</taxon>
        <taxon>Pentapetalae</taxon>
        <taxon>rosids</taxon>
        <taxon>malvids</taxon>
        <taxon>Brassicales</taxon>
        <taxon>Brassicaceae</taxon>
        <taxon>Brassiceae</taxon>
        <taxon>Brassica</taxon>
    </lineage>
</organism>
<dbReference type="Pfam" id="PF08268">
    <property type="entry name" value="FBA_3"/>
    <property type="match status" value="1"/>
</dbReference>
<feature type="domain" description="F-box" evidence="1">
    <location>
        <begin position="22"/>
        <end position="61"/>
    </location>
</feature>
<dbReference type="InterPro" id="IPR017451">
    <property type="entry name" value="F-box-assoc_interact_dom"/>
</dbReference>
<gene>
    <name evidence="2" type="ORF">DY000_02006263</name>
</gene>
<evidence type="ECO:0000259" key="1">
    <source>
        <dbReference type="SMART" id="SM00256"/>
    </source>
</evidence>
<dbReference type="PANTHER" id="PTHR31111">
    <property type="entry name" value="BNAA05G37150D PROTEIN-RELATED"/>
    <property type="match status" value="1"/>
</dbReference>
<dbReference type="InterPro" id="IPR015915">
    <property type="entry name" value="Kelch-typ_b-propeller"/>
</dbReference>
<dbReference type="SUPFAM" id="SSF50965">
    <property type="entry name" value="Galactose oxidase, central domain"/>
    <property type="match status" value="1"/>
</dbReference>
<dbReference type="InterPro" id="IPR036047">
    <property type="entry name" value="F-box-like_dom_sf"/>
</dbReference>
<sequence length="384" mass="43550">MEENKPPQDLSTSQHKKKGINLPLDLAIDILRRLPAKSLARSRCVSKQWETVIGDYIVKNSIVSGSLAQPPPDARHFIMDILVKNRVHAFSYAYPHQITNENNQFYQEKIFGRSKDTAQFQYVGGLIGFGSPKHGKFTIHNPTTGQCVSLPDVGIPWRFYLFGYDPLRNQYKVACLSMSTIEPEKSCKVFTFGDPAKQWRKCSSGHYSPFEYLVCPNEAVCINGKIYYTAMKIDGSGSVLISFSVETERFNHVQAPENIFLHRGDVSLVNYQGKLRCVGRNNLNNEDMDVWVMENAEKQEWSKITHMAVLQEIPSSMISFAVSHPGGEIIIVPDLFCKFASDVYCYSPNNNRRSRLVIQTPTSSQGYFRIWPVTEPVENIMSLS</sequence>
<dbReference type="NCBIfam" id="TIGR01640">
    <property type="entry name" value="F_box_assoc_1"/>
    <property type="match status" value="1"/>
</dbReference>
<keyword evidence="3" id="KW-1185">Reference proteome</keyword>
<comment type="caution">
    <text evidence="2">The sequence shown here is derived from an EMBL/GenBank/DDBJ whole genome shotgun (WGS) entry which is preliminary data.</text>
</comment>
<name>A0ABQ7C7U4_BRACR</name>
<proteinExistence type="predicted"/>
<dbReference type="SMART" id="SM00256">
    <property type="entry name" value="FBOX"/>
    <property type="match status" value="1"/>
</dbReference>
<dbReference type="Pfam" id="PF00646">
    <property type="entry name" value="F-box"/>
    <property type="match status" value="1"/>
</dbReference>
<dbReference type="Gene3D" id="2.120.10.80">
    <property type="entry name" value="Kelch-type beta propeller"/>
    <property type="match status" value="1"/>
</dbReference>
<protein>
    <recommendedName>
        <fullName evidence="1">F-box domain-containing protein</fullName>
    </recommendedName>
</protein>
<dbReference type="InterPro" id="IPR013187">
    <property type="entry name" value="F-box-assoc_dom_typ3"/>
</dbReference>
<dbReference type="PANTHER" id="PTHR31111:SF105">
    <property type="entry name" value="F-BOX DOMAIN-CONTAINING PROTEIN"/>
    <property type="match status" value="1"/>
</dbReference>
<evidence type="ECO:0000313" key="2">
    <source>
        <dbReference type="EMBL" id="KAF3547202.1"/>
    </source>
</evidence>
<dbReference type="InterPro" id="IPR001810">
    <property type="entry name" value="F-box_dom"/>
</dbReference>
<dbReference type="Proteomes" id="UP000266723">
    <property type="component" value="Unassembled WGS sequence"/>
</dbReference>